<reference evidence="2" key="2">
    <citation type="submission" date="2021-02" db="EMBL/GenBank/DDBJ databases">
        <authorList>
            <person name="Kimball J.A."/>
            <person name="Haas M.W."/>
            <person name="Macchietto M."/>
            <person name="Kono T."/>
            <person name="Duquette J."/>
            <person name="Shao M."/>
        </authorList>
    </citation>
    <scope>NUCLEOTIDE SEQUENCE</scope>
    <source>
        <tissue evidence="2">Fresh leaf tissue</tissue>
    </source>
</reference>
<dbReference type="EMBL" id="JAAALK010000284">
    <property type="protein sequence ID" value="KAG8069276.1"/>
    <property type="molecule type" value="Genomic_DNA"/>
</dbReference>
<evidence type="ECO:0000313" key="2">
    <source>
        <dbReference type="EMBL" id="KAG8069276.1"/>
    </source>
</evidence>
<protein>
    <submittedName>
        <fullName evidence="2">Uncharacterized protein</fullName>
    </submittedName>
</protein>
<organism evidence="2 3">
    <name type="scientific">Zizania palustris</name>
    <name type="common">Northern wild rice</name>
    <dbReference type="NCBI Taxonomy" id="103762"/>
    <lineage>
        <taxon>Eukaryota</taxon>
        <taxon>Viridiplantae</taxon>
        <taxon>Streptophyta</taxon>
        <taxon>Embryophyta</taxon>
        <taxon>Tracheophyta</taxon>
        <taxon>Spermatophyta</taxon>
        <taxon>Magnoliopsida</taxon>
        <taxon>Liliopsida</taxon>
        <taxon>Poales</taxon>
        <taxon>Poaceae</taxon>
        <taxon>BOP clade</taxon>
        <taxon>Oryzoideae</taxon>
        <taxon>Oryzeae</taxon>
        <taxon>Zizaniinae</taxon>
        <taxon>Zizania</taxon>
    </lineage>
</organism>
<gene>
    <name evidence="2" type="ORF">GUJ93_ZPchr0005g14944</name>
</gene>
<name>A0A8J5T9Z1_ZIZPA</name>
<dbReference type="OrthoDB" id="764584at2759"/>
<dbReference type="AlphaFoldDB" id="A0A8J5T9Z1"/>
<dbReference type="Proteomes" id="UP000729402">
    <property type="component" value="Unassembled WGS sequence"/>
</dbReference>
<reference evidence="2" key="1">
    <citation type="journal article" date="2021" name="bioRxiv">
        <title>Whole Genome Assembly and Annotation of Northern Wild Rice, Zizania palustris L., Supports a Whole Genome Duplication in the Zizania Genus.</title>
        <authorList>
            <person name="Haas M."/>
            <person name="Kono T."/>
            <person name="Macchietto M."/>
            <person name="Millas R."/>
            <person name="McGilp L."/>
            <person name="Shao M."/>
            <person name="Duquette J."/>
            <person name="Hirsch C.N."/>
            <person name="Kimball J."/>
        </authorList>
    </citation>
    <scope>NUCLEOTIDE SEQUENCE</scope>
    <source>
        <tissue evidence="2">Fresh leaf tissue</tissue>
    </source>
</reference>
<proteinExistence type="predicted"/>
<evidence type="ECO:0000313" key="3">
    <source>
        <dbReference type="Proteomes" id="UP000729402"/>
    </source>
</evidence>
<feature type="region of interest" description="Disordered" evidence="1">
    <location>
        <begin position="1"/>
        <end position="38"/>
    </location>
</feature>
<sequence length="78" mass="8735">MLAVSRKASTMALPNAPEGLWPRQVPRRKHLPLPHPGQLTDFEQKLVVQIYNSIVASKDLTAMLHSSASHLHHTQHVN</sequence>
<keyword evidence="3" id="KW-1185">Reference proteome</keyword>
<evidence type="ECO:0000256" key="1">
    <source>
        <dbReference type="SAM" id="MobiDB-lite"/>
    </source>
</evidence>
<accession>A0A8J5T9Z1</accession>
<comment type="caution">
    <text evidence="2">The sequence shown here is derived from an EMBL/GenBank/DDBJ whole genome shotgun (WGS) entry which is preliminary data.</text>
</comment>